<sequence length="153" mass="17643">MMQQHLQGQHIQGKALNQVTTEINTRMDNMFTEFNFKYDVVASHIRKMDVQIVQTAETIKRQQVLGSKTVTKKLTSKSPKKKNVETFFDKYLFEINSSLRKALRRKRESSDKSSKRVATQQPNACSARSLHNNLARAKAWSLRSDRASFPLGR</sequence>
<comment type="caution">
    <text evidence="2">The sequence shown here is derived from an EMBL/GenBank/DDBJ whole genome shotgun (WGS) entry which is preliminary data.</text>
</comment>
<protein>
    <submittedName>
        <fullName evidence="2">Uncharacterized protein</fullName>
    </submittedName>
</protein>
<evidence type="ECO:0000256" key="1">
    <source>
        <dbReference type="SAM" id="MobiDB-lite"/>
    </source>
</evidence>
<evidence type="ECO:0000313" key="2">
    <source>
        <dbReference type="EMBL" id="KAF2550586.1"/>
    </source>
</evidence>
<dbReference type="EMBL" id="QGKW02001988">
    <property type="protein sequence ID" value="KAF2550586.1"/>
    <property type="molecule type" value="Genomic_DNA"/>
</dbReference>
<organism evidence="2 3">
    <name type="scientific">Brassica cretica</name>
    <name type="common">Mustard</name>
    <dbReference type="NCBI Taxonomy" id="69181"/>
    <lineage>
        <taxon>Eukaryota</taxon>
        <taxon>Viridiplantae</taxon>
        <taxon>Streptophyta</taxon>
        <taxon>Embryophyta</taxon>
        <taxon>Tracheophyta</taxon>
        <taxon>Spermatophyta</taxon>
        <taxon>Magnoliopsida</taxon>
        <taxon>eudicotyledons</taxon>
        <taxon>Gunneridae</taxon>
        <taxon>Pentapetalae</taxon>
        <taxon>rosids</taxon>
        <taxon>malvids</taxon>
        <taxon>Brassicales</taxon>
        <taxon>Brassicaceae</taxon>
        <taxon>Brassiceae</taxon>
        <taxon>Brassica</taxon>
    </lineage>
</organism>
<dbReference type="AlphaFoldDB" id="A0A8S9H0Q1"/>
<accession>A0A8S9H0Q1</accession>
<reference evidence="2" key="1">
    <citation type="submission" date="2019-12" db="EMBL/GenBank/DDBJ databases">
        <title>Genome sequencing and annotation of Brassica cretica.</title>
        <authorList>
            <person name="Studholme D.J."/>
            <person name="Sarris P.F."/>
        </authorList>
    </citation>
    <scope>NUCLEOTIDE SEQUENCE</scope>
    <source>
        <strain evidence="2">PFS-001/15</strain>
        <tissue evidence="2">Leaf</tissue>
    </source>
</reference>
<dbReference type="Proteomes" id="UP000712281">
    <property type="component" value="Unassembled WGS sequence"/>
</dbReference>
<feature type="compositionally biased region" description="Polar residues" evidence="1">
    <location>
        <begin position="117"/>
        <end position="130"/>
    </location>
</feature>
<evidence type="ECO:0000313" key="3">
    <source>
        <dbReference type="Proteomes" id="UP000712281"/>
    </source>
</evidence>
<feature type="region of interest" description="Disordered" evidence="1">
    <location>
        <begin position="103"/>
        <end position="130"/>
    </location>
</feature>
<name>A0A8S9H0Q1_BRACR</name>
<gene>
    <name evidence="2" type="ORF">F2Q68_00036386</name>
</gene>
<proteinExistence type="predicted"/>